<proteinExistence type="predicted"/>
<dbReference type="InterPro" id="IPR003961">
    <property type="entry name" value="FN3_dom"/>
</dbReference>
<accession>A0AAU7QFL0</accession>
<dbReference type="InterPro" id="IPR053171">
    <property type="entry name" value="Viral_Tip_Attach_Protein"/>
</dbReference>
<evidence type="ECO:0000256" key="1">
    <source>
        <dbReference type="SAM" id="MobiDB-lite"/>
    </source>
</evidence>
<evidence type="ECO:0000313" key="3">
    <source>
        <dbReference type="EMBL" id="XBS71854.1"/>
    </source>
</evidence>
<protein>
    <submittedName>
        <fullName evidence="3">DUF1983 domain-containing protein</fullName>
    </submittedName>
</protein>
<reference evidence="3" key="1">
    <citation type="submission" date="2024-06" db="EMBL/GenBank/DDBJ databases">
        <authorList>
            <person name="Coelho C."/>
            <person name="Bento M."/>
            <person name="Garcia E."/>
            <person name="Camelo A."/>
            <person name="Brandao I."/>
            <person name="Espirito Santo C."/>
            <person name="Trovao J."/>
            <person name="Verissimo A."/>
            <person name="Costa J."/>
            <person name="Tiago I."/>
        </authorList>
    </citation>
    <scope>NUCLEOTIDE SEQUENCE</scope>
    <source>
        <strain evidence="3">KWT182</strain>
    </source>
</reference>
<dbReference type="PANTHER" id="PTHR36251">
    <property type="entry name" value="FELS-1 PROPHAGE HOST SPECIFICITY PROTEIN-RELATED"/>
    <property type="match status" value="1"/>
</dbReference>
<dbReference type="SUPFAM" id="SSF49265">
    <property type="entry name" value="Fibronectin type III"/>
    <property type="match status" value="1"/>
</dbReference>
<dbReference type="InterPro" id="IPR013783">
    <property type="entry name" value="Ig-like_fold"/>
</dbReference>
<dbReference type="InterPro" id="IPR015406">
    <property type="entry name" value="GpJ_CSF"/>
</dbReference>
<name>A0AAU7QFL0_9GAMM</name>
<dbReference type="InterPro" id="IPR055385">
    <property type="entry name" value="GpJ_HDII-ins2"/>
</dbReference>
<dbReference type="Pfam" id="PF09327">
    <property type="entry name" value="Phage_Tail_Tip"/>
    <property type="match status" value="1"/>
</dbReference>
<sequence length="1198" mass="127486">MIKGRKGGSSSSSTPTESPDSIQSIARAKILVALGEGELAGGLDGTSIFLGDGSTTTALSNADGSLNFTGVTWDFRPGTQAQDFIAGLPAVEDEIAIGITLSSASPWVRAISDTDLTAVRIRLGWPTLQQEQSNGDVTGYRIEYAIDLATDGGAYQQIIDTAVDGKTTTLYERSHRIDLPTAITGWQIRVRRITADSTSSMIADTMNIEAITEVIDAKLRYPNTALLYVEFDAEQFTNIPKISCKPQGRIIRVPDTYDPVARTYTGTWTGTFKWAYSNNPAWVFYDLVLSNVFGLGNRIDSTQIDETALYQIAQYCDQLVPDGLGGSGTEPRFLCDVYIQSQEDAWTVLTDLAAIFRGMTYWGQNQLVALADMPRDLDYTITRANVVNGKFTYSSSSEKTIYTTAMVSYGDPDNHYADIIEPVSDNDLVQRYGINQTDITAIGCVRRSEANRRGRWALLSNVKNRVVDFSMGLDAIIPLPGRIIGIADQNLAGKITGGRISAVDGRNITLDRVADVLAGDRLILNLPSGVAQARTVQAVNDKIATVTTAYSETPVTQAVWAIDSDTLAIQQYRVTQVSDNGDGTYAITGTQYDESKYAAIDTGARLDSRPVSVIPPGVQAPPADVAIDSYTAISQGLAVTTLRVTWQSAANAIAYEAQWRRDSGNWISAARTSALGFEVPGIYAGTYQARVCAINASDISSVWANADETQLSGKTGAPPKPLGFSATTDIVFGITLTWGFPEGTDDTLETEIQYSPSSDGTGAILLADVPYPQSTYQQMGLAAGVTYWYRAQLIDRTGNESGFTDWVEGSSSNDASAILDAIGADIMTTEAGQELAAQIDTNTDALVATALANHANVLQQWANYGDNRAGIISMQTTIADDQQSLAAYQQDVTARFNNDEATIETKATSMFNASGDGYAVYDINAGVTYNGQYFAAGMAIGAQVSGGVVTTQVLFQADRFAFMDQSNGVVSTPFAIQNGQTFINAGFIADASITNAKIGNYIQSTNYVAGSAGWYIGKDGTAEFSNATVRGNITADSGTLNNVVINNNCTIKGILAANQVTGGIATSESMDLSGISDPNGNATHTQSFYRTLYANSYVNRVLTIVGPMAIDAGTSTGSLTVEIFANNVSIGSATIATSSVNDNAISANGAFGASVNVPVGTQVDIRILVTKVNRGTMLAGPALLTACVDTGTDWSAQT</sequence>
<dbReference type="PANTHER" id="PTHR36251:SF2">
    <property type="entry name" value="GIFSY-2 PROPHAGE HOST SPECIFICITY PROTEIN J, PHAGE LAMBDA"/>
    <property type="match status" value="1"/>
</dbReference>
<feature type="domain" description="Fibronectin type-III" evidence="2">
    <location>
        <begin position="718"/>
        <end position="814"/>
    </location>
</feature>
<dbReference type="EMBL" id="CP157947">
    <property type="protein sequence ID" value="XBS71854.1"/>
    <property type="molecule type" value="Genomic_DNA"/>
</dbReference>
<dbReference type="PROSITE" id="PS50853">
    <property type="entry name" value="FN3"/>
    <property type="match status" value="1"/>
</dbReference>
<dbReference type="AlphaFoldDB" id="A0AAU7QFL0"/>
<dbReference type="InterPro" id="IPR036116">
    <property type="entry name" value="FN3_sf"/>
</dbReference>
<feature type="compositionally biased region" description="Low complexity" evidence="1">
    <location>
        <begin position="9"/>
        <end position="21"/>
    </location>
</feature>
<organism evidence="3">
    <name type="scientific">Acerihabitans sp. KWT182</name>
    <dbReference type="NCBI Taxonomy" id="3157919"/>
    <lineage>
        <taxon>Bacteria</taxon>
        <taxon>Pseudomonadati</taxon>
        <taxon>Pseudomonadota</taxon>
        <taxon>Gammaproteobacteria</taxon>
        <taxon>Enterobacterales</taxon>
        <taxon>Pectobacteriaceae</taxon>
        <taxon>Acerihabitans</taxon>
    </lineage>
</organism>
<dbReference type="Gene3D" id="2.60.40.10">
    <property type="entry name" value="Immunoglobulins"/>
    <property type="match status" value="2"/>
</dbReference>
<dbReference type="Pfam" id="PF13550">
    <property type="entry name" value="Phage-tail_3"/>
    <property type="match status" value="1"/>
</dbReference>
<gene>
    <name evidence="3" type="ORF">ABK905_09460</name>
</gene>
<evidence type="ECO:0000259" key="2">
    <source>
        <dbReference type="PROSITE" id="PS50853"/>
    </source>
</evidence>
<feature type="region of interest" description="Disordered" evidence="1">
    <location>
        <begin position="1"/>
        <end position="21"/>
    </location>
</feature>
<dbReference type="Pfam" id="PF24801">
    <property type="entry name" value="FNIII-A_GpJ"/>
    <property type="match status" value="1"/>
</dbReference>
<dbReference type="InterPro" id="IPR032876">
    <property type="entry name" value="J_dom"/>
</dbReference>